<accession>A0A433DME0</accession>
<dbReference type="EMBL" id="RBNI01000286">
    <property type="protein sequence ID" value="RUP51995.1"/>
    <property type="molecule type" value="Genomic_DNA"/>
</dbReference>
<evidence type="ECO:0000256" key="1">
    <source>
        <dbReference type="SAM" id="MobiDB-lite"/>
    </source>
</evidence>
<dbReference type="AlphaFoldDB" id="A0A433DME0"/>
<organism evidence="2 3">
    <name type="scientific">Jimgerdemannia flammicorona</name>
    <dbReference type="NCBI Taxonomy" id="994334"/>
    <lineage>
        <taxon>Eukaryota</taxon>
        <taxon>Fungi</taxon>
        <taxon>Fungi incertae sedis</taxon>
        <taxon>Mucoromycota</taxon>
        <taxon>Mucoromycotina</taxon>
        <taxon>Endogonomycetes</taxon>
        <taxon>Endogonales</taxon>
        <taxon>Endogonaceae</taxon>
        <taxon>Jimgerdemannia</taxon>
    </lineage>
</organism>
<feature type="compositionally biased region" description="Basic and acidic residues" evidence="1">
    <location>
        <begin position="1"/>
        <end position="10"/>
    </location>
</feature>
<proteinExistence type="predicted"/>
<evidence type="ECO:0000313" key="3">
    <source>
        <dbReference type="Proteomes" id="UP000268093"/>
    </source>
</evidence>
<gene>
    <name evidence="2" type="ORF">BC936DRAFT_143790</name>
</gene>
<feature type="compositionally biased region" description="Acidic residues" evidence="1">
    <location>
        <begin position="11"/>
        <end position="23"/>
    </location>
</feature>
<sequence length="34" mass="4096">MTCLKKKEEEEIKDSEEDNDGDELVYNNMIQELY</sequence>
<reference evidence="2 3" key="1">
    <citation type="journal article" date="2018" name="New Phytol.">
        <title>Phylogenomics of Endogonaceae and evolution of mycorrhizas within Mucoromycota.</title>
        <authorList>
            <person name="Chang Y."/>
            <person name="Desiro A."/>
            <person name="Na H."/>
            <person name="Sandor L."/>
            <person name="Lipzen A."/>
            <person name="Clum A."/>
            <person name="Barry K."/>
            <person name="Grigoriev I.V."/>
            <person name="Martin F.M."/>
            <person name="Stajich J.E."/>
            <person name="Smith M.E."/>
            <person name="Bonito G."/>
            <person name="Spatafora J.W."/>
        </authorList>
    </citation>
    <scope>NUCLEOTIDE SEQUENCE [LARGE SCALE GENOMIC DNA]</scope>
    <source>
        <strain evidence="2 3">GMNB39</strain>
    </source>
</reference>
<feature type="region of interest" description="Disordered" evidence="1">
    <location>
        <begin position="1"/>
        <end position="27"/>
    </location>
</feature>
<comment type="caution">
    <text evidence="2">The sequence shown here is derived from an EMBL/GenBank/DDBJ whole genome shotgun (WGS) entry which is preliminary data.</text>
</comment>
<dbReference type="Proteomes" id="UP000268093">
    <property type="component" value="Unassembled WGS sequence"/>
</dbReference>
<protein>
    <submittedName>
        <fullName evidence="2">Uncharacterized protein</fullName>
    </submittedName>
</protein>
<keyword evidence="3" id="KW-1185">Reference proteome</keyword>
<name>A0A433DME0_9FUNG</name>
<evidence type="ECO:0000313" key="2">
    <source>
        <dbReference type="EMBL" id="RUP51995.1"/>
    </source>
</evidence>